<evidence type="ECO:0000313" key="2">
    <source>
        <dbReference type="Proteomes" id="UP000177676"/>
    </source>
</evidence>
<dbReference type="Proteomes" id="UP000177676">
    <property type="component" value="Unassembled WGS sequence"/>
</dbReference>
<dbReference type="GO" id="GO:0003677">
    <property type="term" value="F:DNA binding"/>
    <property type="evidence" value="ECO:0007669"/>
    <property type="project" value="InterPro"/>
</dbReference>
<reference evidence="1 2" key="1">
    <citation type="journal article" date="2016" name="Nat. Commun.">
        <title>Thousands of microbial genomes shed light on interconnected biogeochemical processes in an aquifer system.</title>
        <authorList>
            <person name="Anantharaman K."/>
            <person name="Brown C.T."/>
            <person name="Hug L.A."/>
            <person name="Sharon I."/>
            <person name="Castelle C.J."/>
            <person name="Probst A.J."/>
            <person name="Thomas B.C."/>
            <person name="Singh A."/>
            <person name="Wilkins M.J."/>
            <person name="Karaoz U."/>
            <person name="Brodie E.L."/>
            <person name="Williams K.H."/>
            <person name="Hubbard S.S."/>
            <person name="Banfield J.F."/>
        </authorList>
    </citation>
    <scope>NUCLEOTIDE SEQUENCE [LARGE SCALE GENOMIC DNA]</scope>
</reference>
<dbReference type="Pfam" id="PF02452">
    <property type="entry name" value="PemK_toxin"/>
    <property type="match status" value="1"/>
</dbReference>
<dbReference type="PANTHER" id="PTHR33988">
    <property type="entry name" value="ENDORIBONUCLEASE MAZF-RELATED"/>
    <property type="match status" value="1"/>
</dbReference>
<dbReference type="InterPro" id="IPR003477">
    <property type="entry name" value="PemK-like"/>
</dbReference>
<protein>
    <recommendedName>
        <fullName evidence="3">mRNA interferase</fullName>
    </recommendedName>
</protein>
<organism evidence="1 2">
    <name type="scientific">Candidatus Yanofskybacteria bacterium RIFCSPLOWO2_02_FULL_43_10b</name>
    <dbReference type="NCBI Taxonomy" id="1802704"/>
    <lineage>
        <taxon>Bacteria</taxon>
        <taxon>Candidatus Yanofskyibacteriota</taxon>
    </lineage>
</organism>
<evidence type="ECO:0008006" key="3">
    <source>
        <dbReference type="Google" id="ProtNLM"/>
    </source>
</evidence>
<dbReference type="Gene3D" id="2.30.30.110">
    <property type="match status" value="1"/>
</dbReference>
<dbReference type="AlphaFoldDB" id="A0A1F8H4Q8"/>
<comment type="caution">
    <text evidence="1">The sequence shown here is derived from an EMBL/GenBank/DDBJ whole genome shotgun (WGS) entry which is preliminary data.</text>
</comment>
<dbReference type="SUPFAM" id="SSF50118">
    <property type="entry name" value="Cell growth inhibitor/plasmid maintenance toxic component"/>
    <property type="match status" value="1"/>
</dbReference>
<dbReference type="EMBL" id="MGKS01000011">
    <property type="protein sequence ID" value="OGN32574.1"/>
    <property type="molecule type" value="Genomic_DNA"/>
</dbReference>
<sequence length="134" mass="15575">MNKDFKKWHGIKENLDGRKSKVFFHEREIWWCSLGINIGFEQDGTGKDFQRPVVIIKKFNLDACLAVPLTTTTKKGKYYFSVGKVDDRDATAVLSQVRFIDRKRLANKVGVLEEDIFNKLFEAIIEVNFKKKES</sequence>
<gene>
    <name evidence="1" type="ORF">A3I92_03015</name>
</gene>
<accession>A0A1F8H4Q8</accession>
<proteinExistence type="predicted"/>
<dbReference type="GO" id="GO:0016075">
    <property type="term" value="P:rRNA catabolic process"/>
    <property type="evidence" value="ECO:0007669"/>
    <property type="project" value="TreeGrafter"/>
</dbReference>
<evidence type="ECO:0000313" key="1">
    <source>
        <dbReference type="EMBL" id="OGN32574.1"/>
    </source>
</evidence>
<dbReference type="InterPro" id="IPR011067">
    <property type="entry name" value="Plasmid_toxin/cell-grow_inhib"/>
</dbReference>
<dbReference type="GO" id="GO:0004521">
    <property type="term" value="F:RNA endonuclease activity"/>
    <property type="evidence" value="ECO:0007669"/>
    <property type="project" value="TreeGrafter"/>
</dbReference>
<dbReference type="PANTHER" id="PTHR33988:SF2">
    <property type="entry name" value="ENDORIBONUCLEASE MAZF"/>
    <property type="match status" value="1"/>
</dbReference>
<name>A0A1F8H4Q8_9BACT</name>
<dbReference type="GO" id="GO:0006402">
    <property type="term" value="P:mRNA catabolic process"/>
    <property type="evidence" value="ECO:0007669"/>
    <property type="project" value="TreeGrafter"/>
</dbReference>